<sequence>MFEATLRETSSFKKVFEVINGIANNVNILFEEDGLRMQAMDNTNGALAILYLKNKGFVRYRCDRPGTIGMNVGSFCKLLKIGKDDDKLTLRLREDGDSDVLQVEYESDKTRRFSSYSLNLLAIEVDDLDIPEVDYDARVTIPSTELANIIKDLNAIGENAEISVRQDSIKFSAQGNDATGQVWLKPDSQVIPAGQDPDTTMVGGDTDGGKPEGTALAKKRQFHDRTNTSSNSHSPTNKKHKQDLDTSRTVSIQLSSPVSLGFKLKYLTYVSRCAFLVDVVELSFGEDIPLMVRYDFSSRIGHILFYIAPLIGD</sequence>
<dbReference type="PANTHER" id="PTHR11352">
    <property type="entry name" value="PROLIFERATING CELL NUCLEAR ANTIGEN"/>
    <property type="match status" value="1"/>
</dbReference>
<evidence type="ECO:0000313" key="8">
    <source>
        <dbReference type="EMBL" id="KAK7026040.1"/>
    </source>
</evidence>
<dbReference type="InterPro" id="IPR022649">
    <property type="entry name" value="Pr_cel_nuc_antig_C"/>
</dbReference>
<comment type="subcellular location">
    <subcellularLocation>
        <location evidence="3">Nucleus</location>
    </subcellularLocation>
</comment>
<dbReference type="EMBL" id="JAYKXP010000108">
    <property type="protein sequence ID" value="KAK7026040.1"/>
    <property type="molecule type" value="Genomic_DNA"/>
</dbReference>
<feature type="domain" description="Proliferating cell nuclear antigen PCNA C-terminal" evidence="7">
    <location>
        <begin position="238"/>
        <end position="309"/>
    </location>
</feature>
<evidence type="ECO:0000256" key="5">
    <source>
        <dbReference type="SAM" id="MobiDB-lite"/>
    </source>
</evidence>
<name>A0AAW0BJG2_9AGAR</name>
<keyword evidence="9" id="KW-1185">Reference proteome</keyword>
<dbReference type="GO" id="GO:0005634">
    <property type="term" value="C:nucleus"/>
    <property type="evidence" value="ECO:0007669"/>
    <property type="project" value="UniProtKB-SubCell"/>
</dbReference>
<comment type="caution">
    <text evidence="8">The sequence shown here is derived from an EMBL/GenBank/DDBJ whole genome shotgun (WGS) entry which is preliminary data.</text>
</comment>
<evidence type="ECO:0000256" key="1">
    <source>
        <dbReference type="ARBA" id="ARBA00010462"/>
    </source>
</evidence>
<dbReference type="InterPro" id="IPR022648">
    <property type="entry name" value="Pr_cel_nuc_antig_N"/>
</dbReference>
<dbReference type="Proteomes" id="UP001383192">
    <property type="component" value="Unassembled WGS sequence"/>
</dbReference>
<dbReference type="InterPro" id="IPR022659">
    <property type="entry name" value="Pr_cel_nuc_antig_CS"/>
</dbReference>
<evidence type="ECO:0000256" key="2">
    <source>
        <dbReference type="ARBA" id="ARBA00023125"/>
    </source>
</evidence>
<protein>
    <recommendedName>
        <fullName evidence="3">DNA sliding clamp PCNA</fullName>
    </recommendedName>
</protein>
<dbReference type="GO" id="GO:0006275">
    <property type="term" value="P:regulation of DNA replication"/>
    <property type="evidence" value="ECO:0007669"/>
    <property type="project" value="InterPro"/>
</dbReference>
<dbReference type="Pfam" id="PF02747">
    <property type="entry name" value="PCNA_C"/>
    <property type="match status" value="2"/>
</dbReference>
<dbReference type="GO" id="GO:0030337">
    <property type="term" value="F:DNA polymerase processivity factor activity"/>
    <property type="evidence" value="ECO:0007669"/>
    <property type="project" value="InterPro"/>
</dbReference>
<dbReference type="CDD" id="cd00577">
    <property type="entry name" value="PCNA"/>
    <property type="match status" value="1"/>
</dbReference>
<dbReference type="GO" id="GO:0003677">
    <property type="term" value="F:DNA binding"/>
    <property type="evidence" value="ECO:0007669"/>
    <property type="project" value="UniProtKB-KW"/>
</dbReference>
<dbReference type="HAMAP" id="MF_00317">
    <property type="entry name" value="DNApol_clamp_arch"/>
    <property type="match status" value="1"/>
</dbReference>
<evidence type="ECO:0000313" key="9">
    <source>
        <dbReference type="Proteomes" id="UP001383192"/>
    </source>
</evidence>
<dbReference type="SUPFAM" id="SSF55979">
    <property type="entry name" value="DNA clamp"/>
    <property type="match status" value="2"/>
</dbReference>
<evidence type="ECO:0000259" key="6">
    <source>
        <dbReference type="Pfam" id="PF00705"/>
    </source>
</evidence>
<organism evidence="8 9">
    <name type="scientific">Paramarasmius palmivorus</name>
    <dbReference type="NCBI Taxonomy" id="297713"/>
    <lineage>
        <taxon>Eukaryota</taxon>
        <taxon>Fungi</taxon>
        <taxon>Dikarya</taxon>
        <taxon>Basidiomycota</taxon>
        <taxon>Agaricomycotina</taxon>
        <taxon>Agaricomycetes</taxon>
        <taxon>Agaricomycetidae</taxon>
        <taxon>Agaricales</taxon>
        <taxon>Marasmiineae</taxon>
        <taxon>Marasmiaceae</taxon>
        <taxon>Paramarasmius</taxon>
    </lineage>
</organism>
<dbReference type="PROSITE" id="PS00293">
    <property type="entry name" value="PCNA_2"/>
    <property type="match status" value="1"/>
</dbReference>
<evidence type="ECO:0000259" key="7">
    <source>
        <dbReference type="Pfam" id="PF02747"/>
    </source>
</evidence>
<dbReference type="PRINTS" id="PR00339">
    <property type="entry name" value="PCNACYCLIN"/>
</dbReference>
<keyword evidence="3" id="KW-0539">Nucleus</keyword>
<keyword evidence="2 4" id="KW-0238">DNA-binding</keyword>
<dbReference type="AlphaFoldDB" id="A0AAW0BJG2"/>
<dbReference type="Gene3D" id="3.70.10.10">
    <property type="match status" value="1"/>
</dbReference>
<gene>
    <name evidence="8" type="primary">POL30_2</name>
    <name evidence="8" type="ORF">VNI00_015767</name>
</gene>
<dbReference type="Pfam" id="PF00705">
    <property type="entry name" value="PCNA_N"/>
    <property type="match status" value="1"/>
</dbReference>
<proteinExistence type="inferred from homology"/>
<evidence type="ECO:0000256" key="4">
    <source>
        <dbReference type="RuleBase" id="RU003671"/>
    </source>
</evidence>
<evidence type="ECO:0000256" key="3">
    <source>
        <dbReference type="RuleBase" id="RU000641"/>
    </source>
</evidence>
<keyword evidence="4" id="KW-0235">DNA replication</keyword>
<dbReference type="PANTHER" id="PTHR11352:SF0">
    <property type="entry name" value="PROLIFERATING CELL NUCLEAR ANTIGEN"/>
    <property type="match status" value="1"/>
</dbReference>
<feature type="domain" description="Proliferating cell nuclear antigen PCNA N-terminal" evidence="6">
    <location>
        <begin position="1"/>
        <end position="126"/>
    </location>
</feature>
<dbReference type="NCBIfam" id="TIGR00590">
    <property type="entry name" value="pcna"/>
    <property type="match status" value="1"/>
</dbReference>
<comment type="function">
    <text evidence="3">This protein is an auxiliary protein of DNA polymerase delta and is involved in the control of eukaryotic DNA replication by increasing the polymerase's processivity during elongation of the leading strand.</text>
</comment>
<dbReference type="GO" id="GO:0006272">
    <property type="term" value="P:leading strand elongation"/>
    <property type="evidence" value="ECO:0007669"/>
    <property type="project" value="TreeGrafter"/>
</dbReference>
<dbReference type="InterPro" id="IPR000730">
    <property type="entry name" value="Pr_cel_nuc_antig"/>
</dbReference>
<comment type="similarity">
    <text evidence="1 4">Belongs to the PCNA family.</text>
</comment>
<reference evidence="8 9" key="1">
    <citation type="submission" date="2024-01" db="EMBL/GenBank/DDBJ databases">
        <title>A draft genome for a cacao thread blight-causing isolate of Paramarasmius palmivorus.</title>
        <authorList>
            <person name="Baruah I.K."/>
            <person name="Bukari Y."/>
            <person name="Amoako-Attah I."/>
            <person name="Meinhardt L.W."/>
            <person name="Bailey B.A."/>
            <person name="Cohen S.P."/>
        </authorList>
    </citation>
    <scope>NUCLEOTIDE SEQUENCE [LARGE SCALE GENOMIC DNA]</scope>
    <source>
        <strain evidence="8 9">GH-12</strain>
    </source>
</reference>
<accession>A0AAW0BJG2</accession>
<feature type="region of interest" description="Disordered" evidence="5">
    <location>
        <begin position="187"/>
        <end position="248"/>
    </location>
</feature>
<feature type="domain" description="Proliferating cell nuclear antigen PCNA C-terminal" evidence="7">
    <location>
        <begin position="130"/>
        <end position="190"/>
    </location>
</feature>
<dbReference type="InterPro" id="IPR046938">
    <property type="entry name" value="DNA_clamp_sf"/>
</dbReference>